<name>A0A077PAQ6_XENBV</name>
<comment type="caution">
    <text evidence="1">The sequence shown here is derived from an EMBL/GenBank/DDBJ whole genome shotgun (WGS) entry which is preliminary data.</text>
</comment>
<proteinExistence type="predicted"/>
<gene>
    <name evidence="1" type="ORF">XBO1_710030</name>
</gene>
<dbReference type="EMBL" id="CBSX010000239">
    <property type="protein sequence ID" value="CDH07949.1"/>
    <property type="molecule type" value="Genomic_DNA"/>
</dbReference>
<protein>
    <submittedName>
        <fullName evidence="1">Uncharacterized protein</fullName>
    </submittedName>
</protein>
<dbReference type="HOGENOM" id="CLU_2670265_0_0_6"/>
<sequence>MERNEPHPGRKRYLITDNRCDSSVDLIDYIKARKLSSGKLRPEKLKSEKPFPSLSSATACDKAVVGKNRAVGYQDCDRECIGFLAY</sequence>
<organism evidence="1">
    <name type="scientific">Xenorhabdus bovienii str. oregonense</name>
    <dbReference type="NCBI Taxonomy" id="1398202"/>
    <lineage>
        <taxon>Bacteria</taxon>
        <taxon>Pseudomonadati</taxon>
        <taxon>Pseudomonadota</taxon>
        <taxon>Gammaproteobacteria</taxon>
        <taxon>Enterobacterales</taxon>
        <taxon>Morganellaceae</taxon>
        <taxon>Xenorhabdus</taxon>
    </lineage>
</organism>
<dbReference type="AlphaFoldDB" id="A0A077PAQ6"/>
<accession>A0A077PAQ6</accession>
<evidence type="ECO:0000313" key="1">
    <source>
        <dbReference type="EMBL" id="CDH07949.1"/>
    </source>
</evidence>
<dbReference type="Proteomes" id="UP000028483">
    <property type="component" value="Unassembled WGS sequence"/>
</dbReference>
<reference evidence="1" key="1">
    <citation type="submission" date="2013-07" db="EMBL/GenBank/DDBJ databases">
        <title>Sub-species coevolution in mutualistic symbiosis.</title>
        <authorList>
            <person name="Murfin K."/>
            <person name="Klassen J."/>
            <person name="Lee M."/>
            <person name="Forst S."/>
            <person name="Stock P."/>
            <person name="Goodrich-Blair H."/>
        </authorList>
    </citation>
    <scope>NUCLEOTIDE SEQUENCE [LARGE SCALE GENOMIC DNA]</scope>
    <source>
        <strain evidence="1">Oregonense</strain>
    </source>
</reference>